<dbReference type="InterPro" id="IPR004408">
    <property type="entry name" value="Biotin_CoA_COase_ligase"/>
</dbReference>
<evidence type="ECO:0000259" key="4">
    <source>
        <dbReference type="PROSITE" id="PS51733"/>
    </source>
</evidence>
<dbReference type="Gene3D" id="2.30.30.100">
    <property type="match status" value="1"/>
</dbReference>
<organism evidence="5">
    <name type="scientific">hydrocarbon metagenome</name>
    <dbReference type="NCBI Taxonomy" id="938273"/>
    <lineage>
        <taxon>unclassified sequences</taxon>
        <taxon>metagenomes</taxon>
        <taxon>ecological metagenomes</taxon>
    </lineage>
</organism>
<dbReference type="SUPFAM" id="SSF55681">
    <property type="entry name" value="Class II aaRS and biotin synthetases"/>
    <property type="match status" value="1"/>
</dbReference>
<dbReference type="InterPro" id="IPR004143">
    <property type="entry name" value="BPL_LPL_catalytic"/>
</dbReference>
<dbReference type="PROSITE" id="PS51733">
    <property type="entry name" value="BPL_LPL_CATALYTIC"/>
    <property type="match status" value="1"/>
</dbReference>
<dbReference type="InterPro" id="IPR045864">
    <property type="entry name" value="aa-tRNA-synth_II/BPL/LPL"/>
</dbReference>
<evidence type="ECO:0000256" key="1">
    <source>
        <dbReference type="ARBA" id="ARBA00022598"/>
    </source>
</evidence>
<gene>
    <name evidence="5" type="ORF">ASZ90_004010</name>
</gene>
<dbReference type="PANTHER" id="PTHR12835">
    <property type="entry name" value="BIOTIN PROTEIN LIGASE"/>
    <property type="match status" value="1"/>
</dbReference>
<keyword evidence="2" id="KW-0547">Nucleotide-binding</keyword>
<dbReference type="InterPro" id="IPR003142">
    <property type="entry name" value="BPL_C"/>
</dbReference>
<name>A0A0W8FZ06_9ZZZZ</name>
<dbReference type="GO" id="GO:0005524">
    <property type="term" value="F:ATP binding"/>
    <property type="evidence" value="ECO:0007669"/>
    <property type="project" value="UniProtKB-KW"/>
</dbReference>
<feature type="domain" description="BPL/LPL catalytic" evidence="4">
    <location>
        <begin position="9"/>
        <end position="196"/>
    </location>
</feature>
<dbReference type="CDD" id="cd16442">
    <property type="entry name" value="BPL"/>
    <property type="match status" value="1"/>
</dbReference>
<dbReference type="GO" id="GO:0004077">
    <property type="term" value="F:biotin--[biotin carboxyl-carrier protein] ligase activity"/>
    <property type="evidence" value="ECO:0007669"/>
    <property type="project" value="UniProtKB-EC"/>
</dbReference>
<dbReference type="Pfam" id="PF03099">
    <property type="entry name" value="BPL_LplA_LipB"/>
    <property type="match status" value="1"/>
</dbReference>
<dbReference type="GO" id="GO:0005737">
    <property type="term" value="C:cytoplasm"/>
    <property type="evidence" value="ECO:0007669"/>
    <property type="project" value="TreeGrafter"/>
</dbReference>
<evidence type="ECO:0000256" key="3">
    <source>
        <dbReference type="ARBA" id="ARBA00022840"/>
    </source>
</evidence>
<protein>
    <submittedName>
        <fullName evidence="5">Biotin-protein ligase</fullName>
        <ecNumber evidence="5">6.3.4.15</ecNumber>
    </submittedName>
</protein>
<dbReference type="EC" id="6.3.4.15" evidence="5"/>
<dbReference type="Gene3D" id="3.30.930.10">
    <property type="entry name" value="Bira Bifunctional Protein, Domain 2"/>
    <property type="match status" value="1"/>
</dbReference>
<reference evidence="5" key="1">
    <citation type="journal article" date="2015" name="Proc. Natl. Acad. Sci. U.S.A.">
        <title>Networks of energetic and metabolic interactions define dynamics in microbial communities.</title>
        <authorList>
            <person name="Embree M."/>
            <person name="Liu J.K."/>
            <person name="Al-Bassam M.M."/>
            <person name="Zengler K."/>
        </authorList>
    </citation>
    <scope>NUCLEOTIDE SEQUENCE</scope>
</reference>
<dbReference type="EMBL" id="LNQE01000522">
    <property type="protein sequence ID" value="KUG26159.1"/>
    <property type="molecule type" value="Genomic_DNA"/>
</dbReference>
<keyword evidence="3" id="KW-0067">ATP-binding</keyword>
<sequence length="258" mass="29748">MENKEFQIEEFDIKLDTEEIGRQFVYIQHVDSTNTYLLNNKDLKIHGTVALAEEQTKGRGRMNRDWQSQPEQNLTFSILLRKVDGKKINIVNLGASLVVAQAIENLYQLNTSLKWPNDVLIDNKKTAGILLESVSKANELDRVVVGIGINVNQTNFAGKYLIEPTSVRKEFKSRVSREKLLSEVLNLFEETLYKIDEKPEEVLEDWKERCKMIGGKIKVESTKETKYGIFEDIDNEGFLLLKINDRVERIHFGDVSLR</sequence>
<dbReference type="SUPFAM" id="SSF50037">
    <property type="entry name" value="C-terminal domain of transcriptional repressors"/>
    <property type="match status" value="1"/>
</dbReference>
<dbReference type="Pfam" id="PF02237">
    <property type="entry name" value="BPL_C"/>
    <property type="match status" value="1"/>
</dbReference>
<proteinExistence type="predicted"/>
<evidence type="ECO:0000256" key="2">
    <source>
        <dbReference type="ARBA" id="ARBA00022741"/>
    </source>
</evidence>
<dbReference type="InterPro" id="IPR008988">
    <property type="entry name" value="Transcriptional_repressor_C"/>
</dbReference>
<evidence type="ECO:0000313" key="5">
    <source>
        <dbReference type="EMBL" id="KUG26159.1"/>
    </source>
</evidence>
<accession>A0A0W8FZ06</accession>
<dbReference type="PANTHER" id="PTHR12835:SF5">
    <property type="entry name" value="BIOTIN--PROTEIN LIGASE"/>
    <property type="match status" value="1"/>
</dbReference>
<comment type="caution">
    <text evidence="5">The sequence shown here is derived from an EMBL/GenBank/DDBJ whole genome shotgun (WGS) entry which is preliminary data.</text>
</comment>
<dbReference type="AlphaFoldDB" id="A0A0W8FZ06"/>
<dbReference type="NCBIfam" id="TIGR00121">
    <property type="entry name" value="birA_ligase"/>
    <property type="match status" value="1"/>
</dbReference>
<keyword evidence="1 5" id="KW-0436">Ligase</keyword>